<accession>A0A369A800</accession>
<keyword evidence="1" id="KW-1133">Transmembrane helix</keyword>
<dbReference type="NCBIfam" id="TIGR02226">
    <property type="entry name" value="two_anch"/>
    <property type="match status" value="1"/>
</dbReference>
<dbReference type="InterPro" id="IPR011933">
    <property type="entry name" value="Double_TM_dom"/>
</dbReference>
<evidence type="ECO:0000313" key="4">
    <source>
        <dbReference type="Proteomes" id="UP000253517"/>
    </source>
</evidence>
<proteinExistence type="predicted"/>
<gene>
    <name evidence="3" type="ORF">DES35_101558</name>
</gene>
<keyword evidence="4" id="KW-1185">Reference proteome</keyword>
<evidence type="ECO:0000313" key="3">
    <source>
        <dbReference type="EMBL" id="RCX05273.1"/>
    </source>
</evidence>
<dbReference type="PANTHER" id="PTHR37464:SF1">
    <property type="entry name" value="BLL2463 PROTEIN"/>
    <property type="match status" value="1"/>
</dbReference>
<evidence type="ECO:0000259" key="2">
    <source>
        <dbReference type="Pfam" id="PF07584"/>
    </source>
</evidence>
<dbReference type="InterPro" id="IPR036465">
    <property type="entry name" value="vWFA_dom_sf"/>
</dbReference>
<name>A0A369A800_9FLAO</name>
<feature type="transmembrane region" description="Helical" evidence="1">
    <location>
        <begin position="634"/>
        <end position="656"/>
    </location>
</feature>
<feature type="transmembrane region" description="Helical" evidence="1">
    <location>
        <begin position="6"/>
        <end position="26"/>
    </location>
</feature>
<organism evidence="3 4">
    <name type="scientific">Schleiferia thermophila</name>
    <dbReference type="NCBI Taxonomy" id="884107"/>
    <lineage>
        <taxon>Bacteria</taxon>
        <taxon>Pseudomonadati</taxon>
        <taxon>Bacteroidota</taxon>
        <taxon>Flavobacteriia</taxon>
        <taxon>Flavobacteriales</taxon>
        <taxon>Schleiferiaceae</taxon>
        <taxon>Schleiferia</taxon>
    </lineage>
</organism>
<sequence length="657" mass="76147">MTFGNPLFLWSLVLLSVPILIHLFRFRKYKKVYFTRAVLLEKSVSDQRRVKNLKHILILVSRVLSLLLFIWAFSLPYFIKNGQKTSQILDDSHLILVVDNHLGMYFNDEDKTGRLYAVKQQIKSLLKNLNSFSKISLVTLNSAPQTFNSIDEALTAIESLSPTAAIGSWHELNSKIQRVTRGQENKPNILLFSDFLNKNDDLKQISIKFTPVIVPSFDFNTLQCIDSLWEFPIASGSFYFQLKGDTSNAYPVVYGEKKPIFSAERTKEMPNVYSFRFPANMNFTYGIITPQNSFNPAQNFFFIPSTMEKKSILLLYNNKKLSDLYKSKFFNMQTVEVDHFTFDDVKSINFLKYNHVILIEVEKIDDRLSRELQEFLKRNTRVFLVPSSDADLTSINRFLQNYGLNFTQQETVITEAEKIEYQDLLFRNVFEEEYELPHLPFFKKYYNVEVSNGIPILYTISGKNMLVKTTSMNGGILYVSSGSFHPENSDILMHEIFSPMIYNFLHRDMTISMPYYLCGQDYTFNFSLAVKNHDESIKLKTPMQEEIIPLQTKRGSDFSVTLGKEFLQNGIYSLWYDGEKIKDIAFNLPVCKLNNRYYTPKDLASDGVIDLSDIMYLTDNNILSRIQASTGVQLWVYFVTLGILLLFVELSIIKFLK</sequence>
<evidence type="ECO:0000256" key="1">
    <source>
        <dbReference type="SAM" id="Phobius"/>
    </source>
</evidence>
<dbReference type="Pfam" id="PF07584">
    <property type="entry name" value="BatA"/>
    <property type="match status" value="1"/>
</dbReference>
<dbReference type="SUPFAM" id="SSF53300">
    <property type="entry name" value="vWA-like"/>
    <property type="match status" value="1"/>
</dbReference>
<protein>
    <submittedName>
        <fullName evidence="3">Putative membrane protein (TIGR02226 family)</fullName>
    </submittedName>
</protein>
<feature type="domain" description="Aerotolerance regulator N-terminal" evidence="2">
    <location>
        <begin position="1"/>
        <end position="76"/>
    </location>
</feature>
<dbReference type="RefSeq" id="WP_114365725.1">
    <property type="nucleotide sequence ID" value="NZ_BHZF01000001.1"/>
</dbReference>
<comment type="caution">
    <text evidence="3">The sequence shown here is derived from an EMBL/GenBank/DDBJ whole genome shotgun (WGS) entry which is preliminary data.</text>
</comment>
<reference evidence="3 4" key="1">
    <citation type="submission" date="2018-07" db="EMBL/GenBank/DDBJ databases">
        <title>Genomic Encyclopedia of Type Strains, Phase IV (KMG-IV): sequencing the most valuable type-strain genomes for metagenomic binning, comparative biology and taxonomic classification.</title>
        <authorList>
            <person name="Goeker M."/>
        </authorList>
    </citation>
    <scope>NUCLEOTIDE SEQUENCE [LARGE SCALE GENOMIC DNA]</scope>
    <source>
        <strain evidence="3 4">DSM 21410</strain>
    </source>
</reference>
<dbReference type="Proteomes" id="UP000253517">
    <property type="component" value="Unassembled WGS sequence"/>
</dbReference>
<dbReference type="AlphaFoldDB" id="A0A369A800"/>
<dbReference type="PANTHER" id="PTHR37464">
    <property type="entry name" value="BLL2463 PROTEIN"/>
    <property type="match status" value="1"/>
</dbReference>
<keyword evidence="1" id="KW-0812">Transmembrane</keyword>
<dbReference type="InterPro" id="IPR024163">
    <property type="entry name" value="Aerotolerance_reg_N"/>
</dbReference>
<keyword evidence="1" id="KW-0472">Membrane</keyword>
<dbReference type="EMBL" id="QPJS01000001">
    <property type="protein sequence ID" value="RCX05273.1"/>
    <property type="molecule type" value="Genomic_DNA"/>
</dbReference>
<feature type="transmembrane region" description="Helical" evidence="1">
    <location>
        <begin position="56"/>
        <end position="79"/>
    </location>
</feature>